<name>A0A9X2IZI2_9NOCA</name>
<accession>A0A9X2IZI2</accession>
<gene>
    <name evidence="3" type="ORF">NDR86_31915</name>
</gene>
<sequence>MSRTIFRLVAVATTITAVTLPAAQAVAAPANTSIPTCAEPGPGQDFAERSPAELGFGPGLTAALDAVHAQRPQNVTINVYRNGCRVYSTGPQTNAIATQSFSVAKSVSAMGVARAIQLGALTLDSTVGQFVPQADPAHAAVTVRDLLTMTGGEAYDVTRDYGTVYVDNLDDWLSRPIVHAPGTYYQYDQSLPAVLNRLVARAVGTPFRDFVRTELFEPLGIGDDEWKWLPSSDGDVAGYWNLYTTAPVYARLGELMRLGGAWNGRQLLAPAFMAAVARSSPANGHYGLMFWTNAGDWGVTPMTFQDRRIIHGPMVPGAPGTLYGMWGILGQRVMIDPATGIVIQASGDELFGRRDPIDAVLNLWDGEVRLDWELTQAVFTNTVDPQPLPPTPYPGELPHGWRTDQGLLHTLFHPEQLLGITDPTREILEWLQGGR</sequence>
<comment type="caution">
    <text evidence="3">The sequence shown here is derived from an EMBL/GenBank/DDBJ whole genome shotgun (WGS) entry which is preliminary data.</text>
</comment>
<keyword evidence="1" id="KW-0732">Signal</keyword>
<dbReference type="RefSeq" id="WP_251917564.1">
    <property type="nucleotide sequence ID" value="NZ_JAMRXG010000019.1"/>
</dbReference>
<keyword evidence="4" id="KW-1185">Reference proteome</keyword>
<proteinExistence type="predicted"/>
<reference evidence="3" key="1">
    <citation type="submission" date="2022-06" db="EMBL/GenBank/DDBJ databases">
        <title>Novel species in genus nocardia.</title>
        <authorList>
            <person name="Li F."/>
        </authorList>
    </citation>
    <scope>NUCLEOTIDE SEQUENCE</scope>
    <source>
        <strain evidence="3">CDC141</strain>
    </source>
</reference>
<organism evidence="3 4">
    <name type="scientific">Nocardia pulmonis</name>
    <dbReference type="NCBI Taxonomy" id="2951408"/>
    <lineage>
        <taxon>Bacteria</taxon>
        <taxon>Bacillati</taxon>
        <taxon>Actinomycetota</taxon>
        <taxon>Actinomycetes</taxon>
        <taxon>Mycobacteriales</taxon>
        <taxon>Nocardiaceae</taxon>
        <taxon>Nocardia</taxon>
    </lineage>
</organism>
<dbReference type="InterPro" id="IPR050789">
    <property type="entry name" value="Diverse_Enzym_Activities"/>
</dbReference>
<feature type="chain" id="PRO_5040848706" evidence="1">
    <location>
        <begin position="28"/>
        <end position="435"/>
    </location>
</feature>
<evidence type="ECO:0000313" key="3">
    <source>
        <dbReference type="EMBL" id="MCM6778102.1"/>
    </source>
</evidence>
<dbReference type="EMBL" id="JAMRXG010000019">
    <property type="protein sequence ID" value="MCM6778102.1"/>
    <property type="molecule type" value="Genomic_DNA"/>
</dbReference>
<dbReference type="Pfam" id="PF00144">
    <property type="entry name" value="Beta-lactamase"/>
    <property type="match status" value="1"/>
</dbReference>
<dbReference type="InterPro" id="IPR001466">
    <property type="entry name" value="Beta-lactam-related"/>
</dbReference>
<dbReference type="PANTHER" id="PTHR43283">
    <property type="entry name" value="BETA-LACTAMASE-RELATED"/>
    <property type="match status" value="1"/>
</dbReference>
<protein>
    <submittedName>
        <fullName evidence="3">Beta-lactamase family protein</fullName>
    </submittedName>
</protein>
<dbReference type="PANTHER" id="PTHR43283:SF7">
    <property type="entry name" value="BETA-LACTAMASE-RELATED DOMAIN-CONTAINING PROTEIN"/>
    <property type="match status" value="1"/>
</dbReference>
<evidence type="ECO:0000259" key="2">
    <source>
        <dbReference type="Pfam" id="PF00144"/>
    </source>
</evidence>
<feature type="domain" description="Beta-lactamase-related" evidence="2">
    <location>
        <begin position="75"/>
        <end position="343"/>
    </location>
</feature>
<dbReference type="InterPro" id="IPR012338">
    <property type="entry name" value="Beta-lactam/transpept-like"/>
</dbReference>
<evidence type="ECO:0000256" key="1">
    <source>
        <dbReference type="SAM" id="SignalP"/>
    </source>
</evidence>
<dbReference type="Proteomes" id="UP001139157">
    <property type="component" value="Unassembled WGS sequence"/>
</dbReference>
<dbReference type="AlphaFoldDB" id="A0A9X2IZI2"/>
<feature type="signal peptide" evidence="1">
    <location>
        <begin position="1"/>
        <end position="27"/>
    </location>
</feature>
<dbReference type="Gene3D" id="3.40.710.10">
    <property type="entry name" value="DD-peptidase/beta-lactamase superfamily"/>
    <property type="match status" value="1"/>
</dbReference>
<dbReference type="SUPFAM" id="SSF56601">
    <property type="entry name" value="beta-lactamase/transpeptidase-like"/>
    <property type="match status" value="1"/>
</dbReference>
<evidence type="ECO:0000313" key="4">
    <source>
        <dbReference type="Proteomes" id="UP001139157"/>
    </source>
</evidence>